<dbReference type="PROSITE" id="PS51318">
    <property type="entry name" value="TAT"/>
    <property type="match status" value="1"/>
</dbReference>
<dbReference type="PANTHER" id="PTHR30404:SF0">
    <property type="entry name" value="N-ACETYLMURAMOYL-L-ALANINE AMIDASE AMIC"/>
    <property type="match status" value="1"/>
</dbReference>
<name>A0AAW7ZA36_9FIRM</name>
<dbReference type="GO" id="GO:0030288">
    <property type="term" value="C:outer membrane-bounded periplasmic space"/>
    <property type="evidence" value="ECO:0007669"/>
    <property type="project" value="TreeGrafter"/>
</dbReference>
<dbReference type="GO" id="GO:0008745">
    <property type="term" value="F:N-acetylmuramoyl-L-alanine amidase activity"/>
    <property type="evidence" value="ECO:0007669"/>
    <property type="project" value="UniProtKB-EC"/>
</dbReference>
<comment type="caution">
    <text evidence="5">The sequence shown here is derived from an EMBL/GenBank/DDBJ whole genome shotgun (WGS) entry which is preliminary data.</text>
</comment>
<evidence type="ECO:0000256" key="3">
    <source>
        <dbReference type="SAM" id="MobiDB-lite"/>
    </source>
</evidence>
<gene>
    <name evidence="5" type="ORF">P6N53_03770</name>
</gene>
<dbReference type="InterPro" id="IPR003646">
    <property type="entry name" value="SH3-like_bac-type"/>
</dbReference>
<evidence type="ECO:0000313" key="5">
    <source>
        <dbReference type="EMBL" id="MDO7786335.1"/>
    </source>
</evidence>
<sequence>MTLDIQRNRFLKFALLAGLGLFILLAGGLRLAEAAQLAISSVDKLNLRSSPNTSSAIVGQINKGDRLTVTGKSGDWYKIQFGDKTAWVAGWLVSVQDTAVSRGTTSNQGKIAEVTGTTLNIRSGPGTNFNIAGSAKKGDKLTILAQNGDWYQIQFGNIKGWVANWLVSVQNTASTQTTPSNTATTGSKVAEVTADTVNIRSGAGTNFALAGSAKKGDKFTVLSESGDWVRVQSGSITGWVANWLVTIHNPTPATTPTNPSTSSSQVAVINSDSMNLRGGPGTDHNVAGQVSRGVRLPIISRSGDWLQVRQENGNTAWVAGWLVSVVDQPEPPPPADADLGWLPSTKPDPNNGSGNQVPPGNVPEAKLVDVQIVEKNDVTYVNIVSDKAIEYNTFTLSNPNRFVVNLTDVDLNNIPETINGNTKIVDKVRTGIFSEDPYTLRIVVDLKQYARVKASLAPDKKALTLEVAGITYSNSLEGRVIFLDPGHGGYDAGATGKNGLKEKDVNLDTTMKLAQILRQQGATVLFSRTTDVYVDLYERTRMANDQNADIFVSIHANANTNPAIAGTSTFFYAPSSIPGLYDQRNDRSRLAGDVQRELVSTLGRRDIGVLQSNFAVLRTSMMPSILVETAFLSNSEEEQMLATEQFRQRAAEAIARGITAYFAGQ</sequence>
<dbReference type="SMART" id="SM00646">
    <property type="entry name" value="Ami_3"/>
    <property type="match status" value="1"/>
</dbReference>
<dbReference type="EMBL" id="JARPTC010000004">
    <property type="protein sequence ID" value="MDO7786335.1"/>
    <property type="molecule type" value="Genomic_DNA"/>
</dbReference>
<dbReference type="InterPro" id="IPR002508">
    <property type="entry name" value="MurNAc-LAA_cat"/>
</dbReference>
<dbReference type="CDD" id="cd02696">
    <property type="entry name" value="MurNAc-LAA"/>
    <property type="match status" value="1"/>
</dbReference>
<dbReference type="Pfam" id="PF01520">
    <property type="entry name" value="Amidase_3"/>
    <property type="match status" value="1"/>
</dbReference>
<accession>A0AAW7ZA36</accession>
<dbReference type="Gene3D" id="2.60.40.3500">
    <property type="match status" value="1"/>
</dbReference>
<dbReference type="PANTHER" id="PTHR30404">
    <property type="entry name" value="N-ACETYLMURAMOYL-L-ALANINE AMIDASE"/>
    <property type="match status" value="1"/>
</dbReference>
<dbReference type="GO" id="GO:0009253">
    <property type="term" value="P:peptidoglycan catabolic process"/>
    <property type="evidence" value="ECO:0007669"/>
    <property type="project" value="InterPro"/>
</dbReference>
<dbReference type="GO" id="GO:0071555">
    <property type="term" value="P:cell wall organization"/>
    <property type="evidence" value="ECO:0007669"/>
    <property type="project" value="UniProtKB-KW"/>
</dbReference>
<evidence type="ECO:0000256" key="2">
    <source>
        <dbReference type="ARBA" id="ARBA00023316"/>
    </source>
</evidence>
<feature type="domain" description="SH3b" evidence="4">
    <location>
        <begin position="109"/>
        <end position="170"/>
    </location>
</feature>
<protein>
    <submittedName>
        <fullName evidence="5">N-acetylmuramoyl-L-alanine amidase</fullName>
        <ecNumber evidence="5">3.5.1.28</ecNumber>
    </submittedName>
</protein>
<evidence type="ECO:0000313" key="6">
    <source>
        <dbReference type="Proteomes" id="UP001172911"/>
    </source>
</evidence>
<feature type="region of interest" description="Disordered" evidence="3">
    <location>
        <begin position="328"/>
        <end position="362"/>
    </location>
</feature>
<dbReference type="Gene3D" id="2.30.30.40">
    <property type="entry name" value="SH3 Domains"/>
    <property type="match status" value="4"/>
</dbReference>
<dbReference type="SUPFAM" id="SSF53187">
    <property type="entry name" value="Zn-dependent exopeptidases"/>
    <property type="match status" value="1"/>
</dbReference>
<feature type="domain" description="SH3b" evidence="4">
    <location>
        <begin position="35"/>
        <end position="96"/>
    </location>
</feature>
<dbReference type="InterPro" id="IPR006311">
    <property type="entry name" value="TAT_signal"/>
</dbReference>
<proteinExistence type="predicted"/>
<dbReference type="Gene3D" id="3.40.630.40">
    <property type="entry name" value="Zn-dependent exopeptidases"/>
    <property type="match status" value="1"/>
</dbReference>
<reference evidence="5" key="1">
    <citation type="journal article" date="2023" name="J. Hazard. Mater.">
        <title>Anaerobic biodegradation of pyrene and benzo[a]pyrene by a new sulfate-reducing Desulforamulus aquiferis strain DSA.</title>
        <authorList>
            <person name="Zhang Z."/>
            <person name="Sun J."/>
            <person name="Gong X."/>
            <person name="Wang C."/>
            <person name="Wang H."/>
        </authorList>
    </citation>
    <scope>NUCLEOTIDE SEQUENCE</scope>
    <source>
        <strain evidence="5">DSA</strain>
    </source>
</reference>
<organism evidence="5 6">
    <name type="scientific">Desulforamulus aquiferis</name>
    <dbReference type="NCBI Taxonomy" id="1397668"/>
    <lineage>
        <taxon>Bacteria</taxon>
        <taxon>Bacillati</taxon>
        <taxon>Bacillota</taxon>
        <taxon>Clostridia</taxon>
        <taxon>Eubacteriales</taxon>
        <taxon>Peptococcaceae</taxon>
        <taxon>Desulforamulus</taxon>
    </lineage>
</organism>
<keyword evidence="1 5" id="KW-0378">Hydrolase</keyword>
<evidence type="ECO:0000256" key="1">
    <source>
        <dbReference type="ARBA" id="ARBA00022801"/>
    </source>
</evidence>
<keyword evidence="2" id="KW-0961">Cell wall biogenesis/degradation</keyword>
<dbReference type="Pfam" id="PF08239">
    <property type="entry name" value="SH3_3"/>
    <property type="match status" value="4"/>
</dbReference>
<evidence type="ECO:0000259" key="4">
    <source>
        <dbReference type="PROSITE" id="PS51781"/>
    </source>
</evidence>
<dbReference type="EC" id="3.5.1.28" evidence="5"/>
<dbReference type="SMART" id="SM00287">
    <property type="entry name" value="SH3b"/>
    <property type="match status" value="4"/>
</dbReference>
<feature type="compositionally biased region" description="Polar residues" evidence="3">
    <location>
        <begin position="347"/>
        <end position="358"/>
    </location>
</feature>
<reference evidence="5" key="2">
    <citation type="submission" date="2023-03" db="EMBL/GenBank/DDBJ databases">
        <authorList>
            <person name="Zhang Z."/>
        </authorList>
    </citation>
    <scope>NUCLEOTIDE SEQUENCE</scope>
    <source>
        <strain evidence="5">DSA</strain>
    </source>
</reference>
<keyword evidence="6" id="KW-1185">Reference proteome</keyword>
<dbReference type="Pfam" id="PF11741">
    <property type="entry name" value="AMIN"/>
    <property type="match status" value="1"/>
</dbReference>
<dbReference type="PROSITE" id="PS51781">
    <property type="entry name" value="SH3B"/>
    <property type="match status" value="4"/>
</dbReference>
<dbReference type="RefSeq" id="WP_304541297.1">
    <property type="nucleotide sequence ID" value="NZ_JARPTC010000004.1"/>
</dbReference>
<feature type="domain" description="SH3b" evidence="4">
    <location>
        <begin position="264"/>
        <end position="326"/>
    </location>
</feature>
<dbReference type="InterPro" id="IPR021731">
    <property type="entry name" value="AMIN_dom"/>
</dbReference>
<feature type="domain" description="SH3b" evidence="4">
    <location>
        <begin position="187"/>
        <end position="248"/>
    </location>
</feature>
<dbReference type="AlphaFoldDB" id="A0AAW7ZA36"/>
<dbReference type="InterPro" id="IPR050695">
    <property type="entry name" value="N-acetylmuramoyl_amidase_3"/>
</dbReference>
<dbReference type="Proteomes" id="UP001172911">
    <property type="component" value="Unassembled WGS sequence"/>
</dbReference>